<reference evidence="2" key="1">
    <citation type="submission" date="2022-07" db="EMBL/GenBank/DDBJ databases">
        <authorList>
            <person name="Macas J."/>
            <person name="Novak P."/>
            <person name="Neumann P."/>
        </authorList>
    </citation>
    <scope>NUCLEOTIDE SEQUENCE</scope>
</reference>
<evidence type="ECO:0000313" key="3">
    <source>
        <dbReference type="Proteomes" id="UP001152523"/>
    </source>
</evidence>
<dbReference type="PANTHER" id="PTHR13318">
    <property type="entry name" value="PARTNER OF PAIRED, ISOFORM B-RELATED"/>
    <property type="match status" value="1"/>
</dbReference>
<protein>
    <recommendedName>
        <fullName evidence="1">F-box/LRR-repeat protein 15-like leucin rich repeat domain-containing protein</fullName>
    </recommendedName>
</protein>
<dbReference type="GO" id="GO:0019005">
    <property type="term" value="C:SCF ubiquitin ligase complex"/>
    <property type="evidence" value="ECO:0007669"/>
    <property type="project" value="TreeGrafter"/>
</dbReference>
<dbReference type="AlphaFoldDB" id="A0AAV0ERZ6"/>
<gene>
    <name evidence="2" type="ORF">CEPIT_LOCUS27179</name>
</gene>
<dbReference type="InterPro" id="IPR006553">
    <property type="entry name" value="Leu-rich_rpt_Cys-con_subtyp"/>
</dbReference>
<accession>A0AAV0ERZ6</accession>
<evidence type="ECO:0000259" key="1">
    <source>
        <dbReference type="Pfam" id="PF25372"/>
    </source>
</evidence>
<dbReference type="Pfam" id="PF25372">
    <property type="entry name" value="DUF7885"/>
    <property type="match status" value="1"/>
</dbReference>
<dbReference type="Gene3D" id="3.80.10.10">
    <property type="entry name" value="Ribonuclease Inhibitor"/>
    <property type="match status" value="2"/>
</dbReference>
<dbReference type="FunFam" id="3.80.10.10:FF:000494">
    <property type="entry name" value="F-box/LRR-repeat protein 10 isoform A"/>
    <property type="match status" value="1"/>
</dbReference>
<dbReference type="InterPro" id="IPR057207">
    <property type="entry name" value="FBXL15_LRR"/>
</dbReference>
<dbReference type="PANTHER" id="PTHR13318:SF86">
    <property type="entry name" value="F-BOX_LRR-REPEAT PROTEIN 10"/>
    <property type="match status" value="1"/>
</dbReference>
<dbReference type="EMBL" id="CAMAPF010000938">
    <property type="protein sequence ID" value="CAH9125981.1"/>
    <property type="molecule type" value="Genomic_DNA"/>
</dbReference>
<dbReference type="GO" id="GO:0031146">
    <property type="term" value="P:SCF-dependent proteasomal ubiquitin-dependent protein catabolic process"/>
    <property type="evidence" value="ECO:0007669"/>
    <property type="project" value="TreeGrafter"/>
</dbReference>
<dbReference type="SMART" id="SM00367">
    <property type="entry name" value="LRR_CC"/>
    <property type="match status" value="7"/>
</dbReference>
<feature type="domain" description="F-box/LRR-repeat protein 15-like leucin rich repeat" evidence="1">
    <location>
        <begin position="2"/>
        <end position="528"/>
    </location>
</feature>
<comment type="caution">
    <text evidence="2">The sequence shown here is derived from an EMBL/GenBank/DDBJ whole genome shotgun (WGS) entry which is preliminary data.</text>
</comment>
<name>A0AAV0ERZ6_9ASTE</name>
<dbReference type="SUPFAM" id="SSF52047">
    <property type="entry name" value="RNI-like"/>
    <property type="match status" value="1"/>
</dbReference>
<dbReference type="Proteomes" id="UP001152523">
    <property type="component" value="Unassembled WGS sequence"/>
</dbReference>
<keyword evidence="3" id="KW-1185">Reference proteome</keyword>
<dbReference type="InterPro" id="IPR032675">
    <property type="entry name" value="LRR_dom_sf"/>
</dbReference>
<sequence length="559" mass="62525">MLRPLLPPNPYLRSIKLDCTRLDDSSLDFILPPTLEELCLHNCSDFSGKLLSDVGRGCTDLRFLYLSSVADKRGRSIDVSDLEELLRGCTQLETLVLMFDVSIFLRHDFARVWALAPATLSSLEVGYISSVMLIELLNPPVVPQQSLDHIQPPVLPGIQKLSLSVDYITDTMISTIFRNLYSLTYLDLRDSPIMEPRVAFDLTNAGLQQINPHGRLKHFSLIRSHDIFPAYFRRVNDLGFLLMADRCSSMESICLGGFCQVTDTGFKTVLHSCANLLKFRVSHGPLLTDLVFHDIGATSLTLTGVSLRWCNLLTNCVASLLASNTNLSVLDLRECKNLGDEALRSIASLSKLKVLLIDGSDISDTGISHLSKGVQSSLVSLSLRGCKRLTDKCIYFLFEGSSNQGLKELDLSNIPNFSDAGILSIVKSRVPIFELRVRHCPLIGDVSVITLASMKFDEDDGWQGSRLRLLDLYHCGSITQLSFQWLKKPYFPRLRWLGVNGGGNKDMLDALARNRPYLHVACRGEELGFDQWDSSDDLMYMHDYDELDESDDEMEVVAD</sequence>
<organism evidence="2 3">
    <name type="scientific">Cuscuta epithymum</name>
    <dbReference type="NCBI Taxonomy" id="186058"/>
    <lineage>
        <taxon>Eukaryota</taxon>
        <taxon>Viridiplantae</taxon>
        <taxon>Streptophyta</taxon>
        <taxon>Embryophyta</taxon>
        <taxon>Tracheophyta</taxon>
        <taxon>Spermatophyta</taxon>
        <taxon>Magnoliopsida</taxon>
        <taxon>eudicotyledons</taxon>
        <taxon>Gunneridae</taxon>
        <taxon>Pentapetalae</taxon>
        <taxon>asterids</taxon>
        <taxon>lamiids</taxon>
        <taxon>Solanales</taxon>
        <taxon>Convolvulaceae</taxon>
        <taxon>Cuscuteae</taxon>
        <taxon>Cuscuta</taxon>
        <taxon>Cuscuta subgen. Cuscuta</taxon>
    </lineage>
</organism>
<evidence type="ECO:0000313" key="2">
    <source>
        <dbReference type="EMBL" id="CAH9125981.1"/>
    </source>
</evidence>
<proteinExistence type="predicted"/>